<keyword evidence="2" id="KW-0808">Transferase</keyword>
<dbReference type="EMBL" id="WCRY01000029">
    <property type="protein sequence ID" value="KAB4474932.1"/>
    <property type="molecule type" value="Genomic_DNA"/>
</dbReference>
<accession>A0A0P0F823</accession>
<dbReference type="SUPFAM" id="SSF55729">
    <property type="entry name" value="Acyl-CoA N-acyltransferases (Nat)"/>
    <property type="match status" value="1"/>
</dbReference>
<name>A0A0P0F823_BACT4</name>
<dbReference type="Proteomes" id="UP001217776">
    <property type="component" value="Unassembled WGS sequence"/>
</dbReference>
<dbReference type="EMBL" id="JAQNVG010000068">
    <property type="protein sequence ID" value="MDC2238950.1"/>
    <property type="molecule type" value="Genomic_DNA"/>
</dbReference>
<evidence type="ECO:0000313" key="4">
    <source>
        <dbReference type="EMBL" id="MDC2238950.1"/>
    </source>
</evidence>
<dbReference type="Pfam" id="PF13480">
    <property type="entry name" value="Acetyltransf_6"/>
    <property type="match status" value="1"/>
</dbReference>
<dbReference type="SMR" id="A0A0P0F823"/>
<dbReference type="InterPro" id="IPR050644">
    <property type="entry name" value="PG_Glycine_Bridge_Synth"/>
</dbReference>
<dbReference type="GeneID" id="60927672"/>
<sequence length="332" mass="38885">MPLKLTTYYRGKDIPDLPGTNTFHSKELFQIYESTPGYTPLLIVATEEGRPVARLLAAIRKTKKWLPSSLVKQCVVYGAGEFLDTSLPASKEKEEEIFGEMLEHLTQEASRTCILIEFRNLDNSMFGYRFFRKNDFFPVNWLRVRNSLHSTQKAEDRFSPSRIRQIRKGLKNGAKVVEAHTVEEIKEFSRMLHKVYSSRIRRYFPANDFFRHMNSMLIRGKQAKIFIVKYKEKIIGGSVCIYSGENAFIWFSGGMRKTYALQSPGILAVWKALEDAHERGFRHMEFMDVGLPFRKHGYRDFVLRFGGKQSSTRRWFRISWSWLNNLLVKFYV</sequence>
<evidence type="ECO:0000313" key="7">
    <source>
        <dbReference type="Proteomes" id="UP001217776"/>
    </source>
</evidence>
<gene>
    <name evidence="3" type="ORF">GAN91_22605</name>
    <name evidence="2" type="ORF">GAO51_21805</name>
    <name evidence="4" type="ORF">PO127_24705</name>
</gene>
<dbReference type="AlphaFoldDB" id="A0A0P0F823"/>
<dbReference type="RefSeq" id="WP_008767845.1">
    <property type="nucleotide sequence ID" value="NZ_BAABXH010000001.1"/>
</dbReference>
<proteinExistence type="predicted"/>
<accession>C6IR85</accession>
<organism evidence="4 7">
    <name type="scientific">Bacteroides thetaiotaomicron</name>
    <dbReference type="NCBI Taxonomy" id="818"/>
    <lineage>
        <taxon>Bacteria</taxon>
        <taxon>Pseudomonadati</taxon>
        <taxon>Bacteroidota</taxon>
        <taxon>Bacteroidia</taxon>
        <taxon>Bacteroidales</taxon>
        <taxon>Bacteroidaceae</taxon>
        <taxon>Bacteroides</taxon>
    </lineage>
</organism>
<dbReference type="PANTHER" id="PTHR36174:SF1">
    <property type="entry name" value="LIPID II:GLYCINE GLYCYLTRANSFERASE"/>
    <property type="match status" value="1"/>
</dbReference>
<dbReference type="Proteomes" id="UP000436858">
    <property type="component" value="Unassembled WGS sequence"/>
</dbReference>
<dbReference type="EMBL" id="WCSY01000025">
    <property type="protein sequence ID" value="KAB4307368.1"/>
    <property type="molecule type" value="Genomic_DNA"/>
</dbReference>
<dbReference type="InterPro" id="IPR038740">
    <property type="entry name" value="BioF2-like_GNAT_dom"/>
</dbReference>
<evidence type="ECO:0000313" key="5">
    <source>
        <dbReference type="Proteomes" id="UP000436858"/>
    </source>
</evidence>
<feature type="domain" description="BioF2-like acetyltransferase" evidence="1">
    <location>
        <begin position="164"/>
        <end position="287"/>
    </location>
</feature>
<evidence type="ECO:0000313" key="3">
    <source>
        <dbReference type="EMBL" id="KAB4474932.1"/>
    </source>
</evidence>
<dbReference type="OMA" id="WFSGGMR"/>
<evidence type="ECO:0000259" key="1">
    <source>
        <dbReference type="Pfam" id="PF13480"/>
    </source>
</evidence>
<evidence type="ECO:0000313" key="2">
    <source>
        <dbReference type="EMBL" id="KAB4307368.1"/>
    </source>
</evidence>
<protein>
    <submittedName>
        <fullName evidence="4">GNAT family N-acetyltransferase</fullName>
    </submittedName>
</protein>
<dbReference type="Proteomes" id="UP000440614">
    <property type="component" value="Unassembled WGS sequence"/>
</dbReference>
<reference evidence="5 6" key="1">
    <citation type="journal article" date="2019" name="Nat. Med.">
        <title>A library of human gut bacterial isolates paired with longitudinal multiomics data enables mechanistic microbiome research.</title>
        <authorList>
            <person name="Poyet M."/>
            <person name="Groussin M."/>
            <person name="Gibbons S.M."/>
            <person name="Avila-Pacheco J."/>
            <person name="Jiang X."/>
            <person name="Kearney S.M."/>
            <person name="Perrotta A.R."/>
            <person name="Berdy B."/>
            <person name="Zhao S."/>
            <person name="Lieberman T.D."/>
            <person name="Swanson P.K."/>
            <person name="Smith M."/>
            <person name="Roesemann S."/>
            <person name="Alexander J.E."/>
            <person name="Rich S.A."/>
            <person name="Livny J."/>
            <person name="Vlamakis H."/>
            <person name="Clish C."/>
            <person name="Bullock K."/>
            <person name="Deik A."/>
            <person name="Scott J."/>
            <person name="Pierce K.A."/>
            <person name="Xavier R.J."/>
            <person name="Alm E.J."/>
        </authorList>
    </citation>
    <scope>NUCLEOTIDE SEQUENCE [LARGE SCALE GENOMIC DNA]</scope>
    <source>
        <strain evidence="3 5">BIOML-A162</strain>
        <strain evidence="2 6">BIOML-A188</strain>
    </source>
</reference>
<reference evidence="4" key="2">
    <citation type="submission" date="2022-10" db="EMBL/GenBank/DDBJ databases">
        <title>Human gut microbiome strain richness.</title>
        <authorList>
            <person name="Chen-Liaw A."/>
        </authorList>
    </citation>
    <scope>NUCLEOTIDE SEQUENCE</scope>
    <source>
        <strain evidence="4">1001283st1_A3_1001283B150304_161114</strain>
    </source>
</reference>
<dbReference type="PANTHER" id="PTHR36174">
    <property type="entry name" value="LIPID II:GLYCINE GLYCYLTRANSFERASE"/>
    <property type="match status" value="1"/>
</dbReference>
<dbReference type="KEGG" id="btho:Btheta7330_01333"/>
<dbReference type="Gene3D" id="3.40.630.30">
    <property type="match status" value="1"/>
</dbReference>
<dbReference type="InterPro" id="IPR016181">
    <property type="entry name" value="Acyl_CoA_acyltransferase"/>
</dbReference>
<evidence type="ECO:0000313" key="6">
    <source>
        <dbReference type="Proteomes" id="UP000440614"/>
    </source>
</evidence>
<dbReference type="GO" id="GO:0016740">
    <property type="term" value="F:transferase activity"/>
    <property type="evidence" value="ECO:0007669"/>
    <property type="project" value="UniProtKB-KW"/>
</dbReference>
<comment type="caution">
    <text evidence="4">The sequence shown here is derived from an EMBL/GenBank/DDBJ whole genome shotgun (WGS) entry which is preliminary data.</text>
</comment>